<feature type="transmembrane region" description="Helical" evidence="1">
    <location>
        <begin position="94"/>
        <end position="112"/>
    </location>
</feature>
<evidence type="ECO:0000313" key="2">
    <source>
        <dbReference type="EMBL" id="MFD2026611.1"/>
    </source>
</evidence>
<feature type="transmembrane region" description="Helical" evidence="1">
    <location>
        <begin position="60"/>
        <end position="82"/>
    </location>
</feature>
<protein>
    <recommendedName>
        <fullName evidence="4">DUF3784 domain-containing protein</fullName>
    </recommendedName>
</protein>
<evidence type="ECO:0000313" key="3">
    <source>
        <dbReference type="Proteomes" id="UP001597338"/>
    </source>
</evidence>
<dbReference type="RefSeq" id="WP_377198430.1">
    <property type="nucleotide sequence ID" value="NZ_JBHUHF010000001.1"/>
</dbReference>
<reference evidence="3" key="1">
    <citation type="journal article" date="2019" name="Int. J. Syst. Evol. Microbiol.">
        <title>The Global Catalogue of Microorganisms (GCM) 10K type strain sequencing project: providing services to taxonomists for standard genome sequencing and annotation.</title>
        <authorList>
            <consortium name="The Broad Institute Genomics Platform"/>
            <consortium name="The Broad Institute Genome Sequencing Center for Infectious Disease"/>
            <person name="Wu L."/>
            <person name="Ma J."/>
        </authorList>
    </citation>
    <scope>NUCLEOTIDE SEQUENCE [LARGE SCALE GENOMIC DNA]</scope>
    <source>
        <strain evidence="3">CCM 7043</strain>
    </source>
</reference>
<name>A0ABW4V761_9MICO</name>
<keyword evidence="1" id="KW-0472">Membrane</keyword>
<keyword evidence="1" id="KW-0812">Transmembrane</keyword>
<comment type="caution">
    <text evidence="2">The sequence shown here is derived from an EMBL/GenBank/DDBJ whole genome shotgun (WGS) entry which is preliminary data.</text>
</comment>
<keyword evidence="1" id="KW-1133">Transmembrane helix</keyword>
<accession>A0ABW4V761</accession>
<dbReference type="Proteomes" id="UP001597338">
    <property type="component" value="Unassembled WGS sequence"/>
</dbReference>
<dbReference type="EMBL" id="JBHUHF010000001">
    <property type="protein sequence ID" value="MFD2026611.1"/>
    <property type="molecule type" value="Genomic_DNA"/>
</dbReference>
<sequence length="160" mass="18107">MWAFTWPFRIVVIAVSLVGMGTMLFALGAMSWRVLGHGRRIDINEEAKKFWGDVDEAAAFIRSALYVFLGGLNISVGGLLVGIYGRAGLSEIDWYVEFFLFSTLALIVLWWLERELAWPGLLVVPEIRGTRGLFFVRRERRRRARGEDRASGERDPGAEA</sequence>
<keyword evidence="3" id="KW-1185">Reference proteome</keyword>
<proteinExistence type="predicted"/>
<organism evidence="2 3">
    <name type="scientific">Promicromonospora aerolata</name>
    <dbReference type="NCBI Taxonomy" id="195749"/>
    <lineage>
        <taxon>Bacteria</taxon>
        <taxon>Bacillati</taxon>
        <taxon>Actinomycetota</taxon>
        <taxon>Actinomycetes</taxon>
        <taxon>Micrococcales</taxon>
        <taxon>Promicromonosporaceae</taxon>
        <taxon>Promicromonospora</taxon>
    </lineage>
</organism>
<evidence type="ECO:0000256" key="1">
    <source>
        <dbReference type="SAM" id="Phobius"/>
    </source>
</evidence>
<evidence type="ECO:0008006" key="4">
    <source>
        <dbReference type="Google" id="ProtNLM"/>
    </source>
</evidence>
<gene>
    <name evidence="2" type="ORF">ACFSL2_13935</name>
</gene>